<dbReference type="Proteomes" id="UP001195483">
    <property type="component" value="Unassembled WGS sequence"/>
</dbReference>
<dbReference type="AlphaFoldDB" id="A0AAE0SZY1"/>
<reference evidence="3" key="1">
    <citation type="journal article" date="2021" name="Genome Biol. Evol.">
        <title>A High-Quality Reference Genome for a Parasitic Bivalve with Doubly Uniparental Inheritance (Bivalvia: Unionida).</title>
        <authorList>
            <person name="Smith C.H."/>
        </authorList>
    </citation>
    <scope>NUCLEOTIDE SEQUENCE</scope>
    <source>
        <strain evidence="3">CHS0354</strain>
    </source>
</reference>
<dbReference type="Pfam" id="PF20884">
    <property type="entry name" value="MUM1-like_PWWP"/>
    <property type="match status" value="1"/>
</dbReference>
<dbReference type="PROSITE" id="PS50812">
    <property type="entry name" value="PWWP"/>
    <property type="match status" value="1"/>
</dbReference>
<protein>
    <recommendedName>
        <fullName evidence="2">PWWP domain-containing protein</fullName>
    </recommendedName>
</protein>
<dbReference type="PANTHER" id="PTHR31333">
    <property type="entry name" value="PWWP DOMAIN-CONTAINING DNA REPAIR FACTOR 3 FAMILY MEMBER"/>
    <property type="match status" value="1"/>
</dbReference>
<name>A0AAE0SZY1_9BIVA</name>
<evidence type="ECO:0000313" key="3">
    <source>
        <dbReference type="EMBL" id="KAK3601191.1"/>
    </source>
</evidence>
<dbReference type="InterPro" id="IPR048795">
    <property type="entry name" value="PWP3A_3B_4_C"/>
</dbReference>
<keyword evidence="4" id="KW-1185">Reference proteome</keyword>
<feature type="compositionally biased region" description="Basic residues" evidence="1">
    <location>
        <begin position="297"/>
        <end position="306"/>
    </location>
</feature>
<dbReference type="Gene3D" id="2.30.30.140">
    <property type="match status" value="2"/>
</dbReference>
<sequence>MAEEYKPGDIVWAQVGRYPWWPAQVVAEDDVGIRQRPKPVAYVRFLGEPISWDIIKKRKQIQAYNSAMKEDLIMKGIKDCQHGMAFQQAISVVGDFLKQKDKVRATQPDIQMTNIPGNEMECSSLNRSAEEREFSSVKHGHADRKKAIGVLESSFVNRTLNENGTLNKENVVVLTDSEYGALHTSLNKDDCPTLNRTLTDDKSAVSNRTRNKTLFGTDCQIKKQLDNNHNSPCIGIDIRRYSTESVNQTLSSHRYPIRKRSLEYKSNADSVDNLKFVNGTVEIVRRSGNNAKRKIINNGKKRKKIGHGSEKRSQQCQVSGGEAGNGGNKFSNLTDSRSIQQRDNMNYSGSPGMKSFELQTSLVFHGSTPKPPSSLTVYDDFYLPTPDSKGYLRETTHAETQLKGYHKSLPFDPNIEMDEISDVDSDEDLPVGLSPLPLGNPVSEKDVIWLRWKNCPYWPAVVKKIYKKQGRMSVIFIKPNRKGEQLTISNKSHRVVPFNNPQKEDFMKVGMSLHTEQKAEFMQSVELADHYLTKRALGTLDNDLSFILACESPDVDVDDPVQMVDIPFIKEKVAESEEENNRQTTVALKTLSKKGLRRRVKIIKKNQKLVDAILSEDCKAYLLDILHEKKKSLLHTIYKSGTSKQRAKIKNQSFGPLDEETQMDSIIFTMNKWLKDSQMFNGIDTTSYVFDVWVPEAVVFGLKKLHSYSTKKAWEMFGKGVKHTKEELQRVHDSIIRSVSE</sequence>
<dbReference type="InterPro" id="IPR040263">
    <property type="entry name" value="PWP3A_3B_4"/>
</dbReference>
<gene>
    <name evidence="3" type="ORF">CHS0354_004391</name>
</gene>
<comment type="caution">
    <text evidence="3">The sequence shown here is derived from an EMBL/GenBank/DDBJ whole genome shotgun (WGS) entry which is preliminary data.</text>
</comment>
<feature type="compositionally biased region" description="Polar residues" evidence="1">
    <location>
        <begin position="328"/>
        <end position="343"/>
    </location>
</feature>
<dbReference type="SUPFAM" id="SSF63748">
    <property type="entry name" value="Tudor/PWWP/MBT"/>
    <property type="match status" value="2"/>
</dbReference>
<dbReference type="CDD" id="cd06080">
    <property type="entry name" value="PWWP_MUM1-like"/>
    <property type="match status" value="1"/>
</dbReference>
<dbReference type="CDD" id="cd05162">
    <property type="entry name" value="PWWP"/>
    <property type="match status" value="1"/>
</dbReference>
<feature type="region of interest" description="Disordered" evidence="1">
    <location>
        <begin position="297"/>
        <end position="343"/>
    </location>
</feature>
<dbReference type="SMART" id="SM00293">
    <property type="entry name" value="PWWP"/>
    <property type="match status" value="1"/>
</dbReference>
<dbReference type="InterPro" id="IPR035504">
    <property type="entry name" value="MUM1-like_PWWP"/>
</dbReference>
<dbReference type="Pfam" id="PF20886">
    <property type="entry name" value="PWP3A-B_C"/>
    <property type="match status" value="1"/>
</dbReference>
<dbReference type="Pfam" id="PF00855">
    <property type="entry name" value="PWWP"/>
    <property type="match status" value="1"/>
</dbReference>
<reference evidence="3" key="3">
    <citation type="submission" date="2023-05" db="EMBL/GenBank/DDBJ databases">
        <authorList>
            <person name="Smith C.H."/>
        </authorList>
    </citation>
    <scope>NUCLEOTIDE SEQUENCE</scope>
    <source>
        <strain evidence="3">CHS0354</strain>
        <tissue evidence="3">Mantle</tissue>
    </source>
</reference>
<evidence type="ECO:0000313" key="4">
    <source>
        <dbReference type="Proteomes" id="UP001195483"/>
    </source>
</evidence>
<reference evidence="3" key="2">
    <citation type="journal article" date="2021" name="Genome Biol. Evol.">
        <title>Developing a high-quality reference genome for a parasitic bivalve with doubly uniparental inheritance (Bivalvia: Unionida).</title>
        <authorList>
            <person name="Smith C.H."/>
        </authorList>
    </citation>
    <scope>NUCLEOTIDE SEQUENCE</scope>
    <source>
        <strain evidence="3">CHS0354</strain>
        <tissue evidence="3">Mantle</tissue>
    </source>
</reference>
<organism evidence="3 4">
    <name type="scientific">Potamilus streckersoni</name>
    <dbReference type="NCBI Taxonomy" id="2493646"/>
    <lineage>
        <taxon>Eukaryota</taxon>
        <taxon>Metazoa</taxon>
        <taxon>Spiralia</taxon>
        <taxon>Lophotrochozoa</taxon>
        <taxon>Mollusca</taxon>
        <taxon>Bivalvia</taxon>
        <taxon>Autobranchia</taxon>
        <taxon>Heteroconchia</taxon>
        <taxon>Palaeoheterodonta</taxon>
        <taxon>Unionida</taxon>
        <taxon>Unionoidea</taxon>
        <taxon>Unionidae</taxon>
        <taxon>Ambleminae</taxon>
        <taxon>Lampsilini</taxon>
        <taxon>Potamilus</taxon>
    </lineage>
</organism>
<proteinExistence type="predicted"/>
<dbReference type="EMBL" id="JAEAOA010000328">
    <property type="protein sequence ID" value="KAK3601191.1"/>
    <property type="molecule type" value="Genomic_DNA"/>
</dbReference>
<evidence type="ECO:0000259" key="2">
    <source>
        <dbReference type="PROSITE" id="PS50812"/>
    </source>
</evidence>
<evidence type="ECO:0000256" key="1">
    <source>
        <dbReference type="SAM" id="MobiDB-lite"/>
    </source>
</evidence>
<feature type="domain" description="PWWP" evidence="2">
    <location>
        <begin position="7"/>
        <end position="53"/>
    </location>
</feature>
<accession>A0AAE0SZY1</accession>
<dbReference type="PANTHER" id="PTHR31333:SF6">
    <property type="entry name" value="MUM1 LIKE 1"/>
    <property type="match status" value="1"/>
</dbReference>
<dbReference type="InterPro" id="IPR000313">
    <property type="entry name" value="PWWP_dom"/>
</dbReference>